<evidence type="ECO:0000256" key="5">
    <source>
        <dbReference type="PROSITE-ProRule" id="PRU01240"/>
    </source>
</evidence>
<dbReference type="OrthoDB" id="9762689at2"/>
<keyword evidence="10" id="KW-1185">Reference proteome</keyword>
<feature type="domain" description="BIG2" evidence="8">
    <location>
        <begin position="1495"/>
        <end position="1586"/>
    </location>
</feature>
<dbReference type="GO" id="GO:0004252">
    <property type="term" value="F:serine-type endopeptidase activity"/>
    <property type="evidence" value="ECO:0007669"/>
    <property type="project" value="UniProtKB-UniRule"/>
</dbReference>
<evidence type="ECO:0000313" key="10">
    <source>
        <dbReference type="Proteomes" id="UP000199182"/>
    </source>
</evidence>
<dbReference type="InterPro" id="IPR036852">
    <property type="entry name" value="Peptidase_S8/S53_dom_sf"/>
</dbReference>
<evidence type="ECO:0000259" key="8">
    <source>
        <dbReference type="SMART" id="SM00635"/>
    </source>
</evidence>
<evidence type="ECO:0000313" key="9">
    <source>
        <dbReference type="EMBL" id="SDO00752.1"/>
    </source>
</evidence>
<feature type="active site" description="Charge relay system" evidence="5">
    <location>
        <position position="474"/>
    </location>
</feature>
<dbReference type="Pfam" id="PF13287">
    <property type="entry name" value="Fn3_assoc"/>
    <property type="match status" value="1"/>
</dbReference>
<gene>
    <name evidence="9" type="ORF">SAMN05192585_14611</name>
</gene>
<feature type="active site" description="Charge relay system" evidence="5">
    <location>
        <position position="288"/>
    </location>
</feature>
<dbReference type="PRINTS" id="PR00723">
    <property type="entry name" value="SUBTILISIN"/>
</dbReference>
<feature type="domain" description="BIG2" evidence="8">
    <location>
        <begin position="643"/>
        <end position="721"/>
    </location>
</feature>
<comment type="similarity">
    <text evidence="1 5 6">Belongs to the peptidase S8 family.</text>
</comment>
<dbReference type="STRING" id="258515.SAMN05192585_14611"/>
<evidence type="ECO:0000256" key="2">
    <source>
        <dbReference type="ARBA" id="ARBA00022670"/>
    </source>
</evidence>
<dbReference type="RefSeq" id="WP_092643146.1">
    <property type="nucleotide sequence ID" value="NZ_FNID01000046.1"/>
</dbReference>
<dbReference type="PANTHER" id="PTHR43806">
    <property type="entry name" value="PEPTIDASE S8"/>
    <property type="match status" value="1"/>
</dbReference>
<feature type="domain" description="BIG2" evidence="8">
    <location>
        <begin position="997"/>
        <end position="1079"/>
    </location>
</feature>
<accession>A0A1H0G1K7</accession>
<dbReference type="PROSITE" id="PS00136">
    <property type="entry name" value="SUBTILASE_ASP"/>
    <property type="match status" value="1"/>
</dbReference>
<dbReference type="EMBL" id="FNID01000046">
    <property type="protein sequence ID" value="SDO00752.1"/>
    <property type="molecule type" value="Genomic_DNA"/>
</dbReference>
<sequence>MRKSAFSRILALITATVVIFSQGMLLTTFAQDTAGGSGFSQARTAGESNLPDVGTSGTPGESNQPAIGDSDKPSTGESEAPPAGESGVPSVGSSDTTGLYPFKGMPKGFTLSAEQLTEKREMSLNGTLSNFDIMKQGKDYVSGEIIFLTDSEDYAKKVAEAYNGKLSSFREGVAVVTLSEGITTYQAVCAAANEKTLLPPVYPNLIYQLDPRENEQQLPLDDSKFSINAMGEKAPQLPTWADRPNDPFLQTPNDGSAAQHFQWMHEVVGTYGAWGTTKGEGVTVAVVDSGVLTTHEEFAGRILSQIDFAGGSTSLNQHGTHVAGIVAAAAGNGRGGAGIAPASTILPVRVLNTQGTGTSANILAGVNYAKSNGAAVINMSLGGYFYSKLEEDTYKAVYDAGIPIIVAAGNDGSNVKCYPAGYSSVITVAATDQAGRRANFSNWGSWISVAAPGYDIWSTGIASNSSYISLNGTSMATPVVTGVAALYLSQFPGAGARDVNKDGAVNAKDVEALRAVLKKNVTPAASSQIGTGVINAQTMFNVASPLPIFTVKASDTGDIITDTKNPVPAGSKVEISGEDFIVYTTDNTNPSVANGIVTNGKVYKDAIILPEGKTTIKALSVNGYGNVGKVVAVTYSTYKLEIPVTAVNEITGADFIYAGKSAQYTAGIQPQNATNSKVIWSITDGLQKATMLNGKLTIKANQTGSVTIRATSVSNPSKFKEKTIQISSVAVSKVTLSAATTTLVQGVTNTVALSTGVFDAKNNPMLLESVSLAYTSSNPSVATVSNTGVVTAQGSGTAKITCTALDGNGKSAAVNITVKVPVTGIENIGTTCVAAGKSVQLAVLVSPAGATNKKVVYSLDSTYKSIATVTSTGLLKAMPNASGKIVVNVKAADESKFEKNFEIQVTTAAVTSVTLDKPKLTLFSKEVASGTIPTSDKLTATATPANMVLWSSSNAKVATVDQNGNVTAVAKGTAVITALASDGSGKKATSSVTVVNPVETVTVTTTQSGIVAGKTLQLAAKCSPATAANKVEWSIVSGGDLATSLTTAGKLTVKPGASGTIVLRAKATDGSNCSADYSILVYQNTITNVSVTTENNYLTMFTSAVEGAIYSTSLKATASATSKDGTGCCDKFVWSSGNSKVVAVDPTGLLTAKGVGTAVITATAQDGSGKKGSITMKVLQPVEGLTISGSDNIPAGKSLKYTAVFTPAKASVKTVDWSIISDTGNKATIKPDGTLSVASGITTDTIKIMAKTKDGSNLTVIKSISVKQSPITTIKLDTDDSKAVFTKNGTLSKVTLFTVNLPNSQYDFYNTNIETALQLTATANYPEAPLTFTSSNTKVATVSDKGLITAVSAGNVVITCSAADGGAAKATVPVTVIIPASYIKINSKTELTTCAQPYVAKGTSRQFTAKMGATYGKPSSSAVTWDFKAGTFTNNTFTEDTAKTNELKGNGYVKISSGGLLSTSKKIIGAQYIIVTAKATDYSGAYSQIVVCICPPTSYLFSEAKGYTGAVTGKKYTIIVYTNNFADDYTVTSSNPDIVSYLGHEFSDNSNTKGYYTYFYFATPKKTGTATIKITANDGTNKSTSFTVKVS</sequence>
<dbReference type="InterPro" id="IPR023827">
    <property type="entry name" value="Peptidase_S8_Asp-AS"/>
</dbReference>
<organism evidence="9 10">
    <name type="scientific">Acetanaerobacterium elongatum</name>
    <dbReference type="NCBI Taxonomy" id="258515"/>
    <lineage>
        <taxon>Bacteria</taxon>
        <taxon>Bacillati</taxon>
        <taxon>Bacillota</taxon>
        <taxon>Clostridia</taxon>
        <taxon>Eubacteriales</taxon>
        <taxon>Oscillospiraceae</taxon>
        <taxon>Acetanaerobacterium</taxon>
    </lineage>
</organism>
<dbReference type="InterPro" id="IPR008964">
    <property type="entry name" value="Invasin/intimin_cell_adhesion"/>
</dbReference>
<protein>
    <submittedName>
        <fullName evidence="9">Ig-like domain (Group 2)</fullName>
    </submittedName>
</protein>
<dbReference type="InterPro" id="IPR023828">
    <property type="entry name" value="Peptidase_S8_Ser-AS"/>
</dbReference>
<dbReference type="InterPro" id="IPR018247">
    <property type="entry name" value="EF_Hand_1_Ca_BS"/>
</dbReference>
<evidence type="ECO:0000256" key="7">
    <source>
        <dbReference type="SAM" id="MobiDB-lite"/>
    </source>
</evidence>
<dbReference type="Pfam" id="PF00082">
    <property type="entry name" value="Peptidase_S8"/>
    <property type="match status" value="1"/>
</dbReference>
<dbReference type="InterPro" id="IPR015500">
    <property type="entry name" value="Peptidase_S8_subtilisin-rel"/>
</dbReference>
<dbReference type="Gene3D" id="2.60.40.1080">
    <property type="match status" value="8"/>
</dbReference>
<feature type="domain" description="BIG2" evidence="8">
    <location>
        <begin position="909"/>
        <end position="990"/>
    </location>
</feature>
<proteinExistence type="inferred from homology"/>
<feature type="compositionally biased region" description="Polar residues" evidence="7">
    <location>
        <begin position="55"/>
        <end position="65"/>
    </location>
</feature>
<dbReference type="InterPro" id="IPR003343">
    <property type="entry name" value="Big_2"/>
</dbReference>
<feature type="domain" description="BIG2" evidence="8">
    <location>
        <begin position="730"/>
        <end position="814"/>
    </location>
</feature>
<keyword evidence="4 5" id="KW-0720">Serine protease</keyword>
<dbReference type="SUPFAM" id="SSF52743">
    <property type="entry name" value="Subtilisin-like"/>
    <property type="match status" value="1"/>
</dbReference>
<dbReference type="Proteomes" id="UP000199182">
    <property type="component" value="Unassembled WGS sequence"/>
</dbReference>
<dbReference type="InterPro" id="IPR000209">
    <property type="entry name" value="Peptidase_S8/S53_dom"/>
</dbReference>
<keyword evidence="3 5" id="KW-0378">Hydrolase</keyword>
<feature type="domain" description="BIG2" evidence="8">
    <location>
        <begin position="821"/>
        <end position="901"/>
    </location>
</feature>
<dbReference type="Gene3D" id="3.40.50.200">
    <property type="entry name" value="Peptidase S8/S53 domain"/>
    <property type="match status" value="1"/>
</dbReference>
<dbReference type="PROSITE" id="PS00018">
    <property type="entry name" value="EF_HAND_1"/>
    <property type="match status" value="1"/>
</dbReference>
<dbReference type="InterPro" id="IPR022398">
    <property type="entry name" value="Peptidase_S8_His-AS"/>
</dbReference>
<feature type="domain" description="BIG2" evidence="8">
    <location>
        <begin position="1293"/>
        <end position="1372"/>
    </location>
</feature>
<dbReference type="SMART" id="SM00635">
    <property type="entry name" value="BID_2"/>
    <property type="match status" value="9"/>
</dbReference>
<evidence type="ECO:0000256" key="1">
    <source>
        <dbReference type="ARBA" id="ARBA00011073"/>
    </source>
</evidence>
<dbReference type="InterPro" id="IPR026876">
    <property type="entry name" value="Fn3_assoc_repeat"/>
</dbReference>
<evidence type="ECO:0000256" key="6">
    <source>
        <dbReference type="RuleBase" id="RU003355"/>
    </source>
</evidence>
<feature type="active site" description="Charge relay system" evidence="5">
    <location>
        <position position="318"/>
    </location>
</feature>
<evidence type="ECO:0000256" key="3">
    <source>
        <dbReference type="ARBA" id="ARBA00022801"/>
    </source>
</evidence>
<dbReference type="PROSITE" id="PS00138">
    <property type="entry name" value="SUBTILASE_SER"/>
    <property type="match status" value="1"/>
</dbReference>
<evidence type="ECO:0000256" key="4">
    <source>
        <dbReference type="ARBA" id="ARBA00022825"/>
    </source>
</evidence>
<feature type="region of interest" description="Disordered" evidence="7">
    <location>
        <begin position="37"/>
        <end position="97"/>
    </location>
</feature>
<dbReference type="InterPro" id="IPR050131">
    <property type="entry name" value="Peptidase_S8_subtilisin-like"/>
</dbReference>
<dbReference type="GO" id="GO:0006508">
    <property type="term" value="P:proteolysis"/>
    <property type="evidence" value="ECO:0007669"/>
    <property type="project" value="UniProtKB-KW"/>
</dbReference>
<reference evidence="9 10" key="1">
    <citation type="submission" date="2016-10" db="EMBL/GenBank/DDBJ databases">
        <authorList>
            <person name="de Groot N.N."/>
        </authorList>
    </citation>
    <scope>NUCLEOTIDE SEQUENCE [LARGE SCALE GENOMIC DNA]</scope>
    <source>
        <strain evidence="9 10">CGMCC 1.5012</strain>
    </source>
</reference>
<feature type="domain" description="BIG2" evidence="8">
    <location>
        <begin position="1181"/>
        <end position="1262"/>
    </location>
</feature>
<dbReference type="PROSITE" id="PS00137">
    <property type="entry name" value="SUBTILASE_HIS"/>
    <property type="match status" value="1"/>
</dbReference>
<feature type="domain" description="BIG2" evidence="8">
    <location>
        <begin position="1085"/>
        <end position="1174"/>
    </location>
</feature>
<keyword evidence="2 5" id="KW-0645">Protease</keyword>
<dbReference type="SUPFAM" id="SSF49373">
    <property type="entry name" value="Invasin/intimin cell-adhesion fragments"/>
    <property type="match status" value="4"/>
</dbReference>
<dbReference type="PANTHER" id="PTHR43806:SF11">
    <property type="entry name" value="CEREVISIN-RELATED"/>
    <property type="match status" value="1"/>
</dbReference>
<dbReference type="PROSITE" id="PS51892">
    <property type="entry name" value="SUBTILASE"/>
    <property type="match status" value="1"/>
</dbReference>
<dbReference type="Pfam" id="PF02368">
    <property type="entry name" value="Big_2"/>
    <property type="match status" value="6"/>
</dbReference>
<name>A0A1H0G1K7_9FIRM</name>